<keyword evidence="2" id="KW-0539">Nucleus</keyword>
<feature type="compositionally biased region" description="Acidic residues" evidence="3">
    <location>
        <begin position="274"/>
        <end position="283"/>
    </location>
</feature>
<feature type="compositionally biased region" description="Polar residues" evidence="3">
    <location>
        <begin position="1"/>
        <end position="10"/>
    </location>
</feature>
<evidence type="ECO:0000256" key="3">
    <source>
        <dbReference type="SAM" id="MobiDB-lite"/>
    </source>
</evidence>
<dbReference type="PANTHER" id="PTHR46010">
    <property type="entry name" value="PROTEIN IWS1 HOMOLOG"/>
    <property type="match status" value="1"/>
</dbReference>
<evidence type="ECO:0000259" key="4">
    <source>
        <dbReference type="PROSITE" id="PS51319"/>
    </source>
</evidence>
<feature type="compositionally biased region" description="Polar residues" evidence="3">
    <location>
        <begin position="36"/>
        <end position="59"/>
    </location>
</feature>
<name>A0AAD1UR18_EUPCR</name>
<dbReference type="EMBL" id="CAMPGE010012800">
    <property type="protein sequence ID" value="CAI2371557.1"/>
    <property type="molecule type" value="Genomic_DNA"/>
</dbReference>
<dbReference type="AlphaFoldDB" id="A0AAD1UR18"/>
<feature type="compositionally biased region" description="Basic and acidic residues" evidence="3">
    <location>
        <begin position="290"/>
        <end position="302"/>
    </location>
</feature>
<dbReference type="PANTHER" id="PTHR46010:SF1">
    <property type="entry name" value="PROTEIN IWS1 HOMOLOG"/>
    <property type="match status" value="1"/>
</dbReference>
<dbReference type="GO" id="GO:0005634">
    <property type="term" value="C:nucleus"/>
    <property type="evidence" value="ECO:0007669"/>
    <property type="project" value="UniProtKB-SubCell"/>
</dbReference>
<dbReference type="InterPro" id="IPR051037">
    <property type="entry name" value="RNAPII_TF_IWS1"/>
</dbReference>
<dbReference type="Gene3D" id="1.20.930.10">
    <property type="entry name" value="Conserved domain common to transcription factors TFIIS, elongin A, CRSP70"/>
    <property type="match status" value="1"/>
</dbReference>
<feature type="region of interest" description="Disordered" evidence="3">
    <location>
        <begin position="270"/>
        <end position="302"/>
    </location>
</feature>
<evidence type="ECO:0000313" key="5">
    <source>
        <dbReference type="EMBL" id="CAI2371557.1"/>
    </source>
</evidence>
<dbReference type="Proteomes" id="UP001295684">
    <property type="component" value="Unassembled WGS sequence"/>
</dbReference>
<keyword evidence="6" id="KW-1185">Reference proteome</keyword>
<dbReference type="PROSITE" id="PS51319">
    <property type="entry name" value="TFIIS_N"/>
    <property type="match status" value="1"/>
</dbReference>
<dbReference type="InterPro" id="IPR035441">
    <property type="entry name" value="TFIIS/LEDGF_dom_sf"/>
</dbReference>
<dbReference type="SUPFAM" id="SSF47676">
    <property type="entry name" value="Conserved domain common to transcription factors TFIIS, elongin A, CRSP70"/>
    <property type="match status" value="1"/>
</dbReference>
<reference evidence="5" key="1">
    <citation type="submission" date="2023-07" db="EMBL/GenBank/DDBJ databases">
        <authorList>
            <consortium name="AG Swart"/>
            <person name="Singh M."/>
            <person name="Singh A."/>
            <person name="Seah K."/>
            <person name="Emmerich C."/>
        </authorList>
    </citation>
    <scope>NUCLEOTIDE SEQUENCE</scope>
    <source>
        <strain evidence="5">DP1</strain>
    </source>
</reference>
<proteinExistence type="inferred from homology"/>
<evidence type="ECO:0000313" key="6">
    <source>
        <dbReference type="Proteomes" id="UP001295684"/>
    </source>
</evidence>
<protein>
    <recommendedName>
        <fullName evidence="4">TFIIS N-terminal domain-containing protein</fullName>
    </recommendedName>
</protein>
<comment type="subcellular location">
    <subcellularLocation>
        <location evidence="2">Nucleus</location>
    </subcellularLocation>
</comment>
<dbReference type="GO" id="GO:0016973">
    <property type="term" value="P:poly(A)+ mRNA export from nucleus"/>
    <property type="evidence" value="ECO:0007669"/>
    <property type="project" value="TreeGrafter"/>
</dbReference>
<accession>A0AAD1UR18</accession>
<comment type="similarity">
    <text evidence="1">Belongs to the IWS1 family.</text>
</comment>
<gene>
    <name evidence="5" type="ORF">ECRASSUSDP1_LOCUS12881</name>
</gene>
<organism evidence="5 6">
    <name type="scientific">Euplotes crassus</name>
    <dbReference type="NCBI Taxonomy" id="5936"/>
    <lineage>
        <taxon>Eukaryota</taxon>
        <taxon>Sar</taxon>
        <taxon>Alveolata</taxon>
        <taxon>Ciliophora</taxon>
        <taxon>Intramacronucleata</taxon>
        <taxon>Spirotrichea</taxon>
        <taxon>Hypotrichia</taxon>
        <taxon>Euplotida</taxon>
        <taxon>Euplotidae</taxon>
        <taxon>Moneuplotes</taxon>
    </lineage>
</organism>
<dbReference type="Pfam" id="PF08711">
    <property type="entry name" value="Med26"/>
    <property type="match status" value="1"/>
</dbReference>
<feature type="domain" description="TFIIS N-terminal" evidence="4">
    <location>
        <begin position="166"/>
        <end position="242"/>
    </location>
</feature>
<evidence type="ECO:0000256" key="2">
    <source>
        <dbReference type="PROSITE-ProRule" id="PRU00649"/>
    </source>
</evidence>
<feature type="region of interest" description="Disordered" evidence="3">
    <location>
        <begin position="1"/>
        <end position="63"/>
    </location>
</feature>
<dbReference type="InterPro" id="IPR017923">
    <property type="entry name" value="TFIIS_N"/>
</dbReference>
<comment type="caution">
    <text evidence="5">The sequence shown here is derived from an EMBL/GenBank/DDBJ whole genome shotgun (WGS) entry which is preliminary data.</text>
</comment>
<evidence type="ECO:0000256" key="1">
    <source>
        <dbReference type="ARBA" id="ARBA00037992"/>
    </source>
</evidence>
<sequence>MKTNSKTAIMSQERESAPSESNEEYDKHIKPAGGTDFQQMPDNLSEQPSDDLSAQQPHMTKSEIDSMMDSQTLTKKERLEMATENTGMIICTEDDYNEVGANYVPRNMEESLRYIFNRMSRSVDKDLDQIKIGQPAVHKVLYCKRLVQQLKNKTIQKLFLCNDGLTYLSMWLEKSVDGCYPCDEVLGTILDICEFLPVGSEHLHGTKIGKQVKKLEKEALSEKIRSKASEVLHKWYRVVFELNTGYDESGLYERQYREYRKKRLVESGFMKGDNEEDEDELEEVPGPGGEGEKSEKTQKKELQYDQNGVACDRAYVPKKPSFDFTYRPVAEMEIPYRAPQDDRGLKNEITRSIHLMHKAAAKAGRRFKELHK</sequence>